<feature type="site" description="Transition state stabilizer" evidence="12">
    <location>
        <position position="209"/>
    </location>
</feature>
<evidence type="ECO:0000256" key="10">
    <source>
        <dbReference type="ARBA" id="ARBA00049183"/>
    </source>
</evidence>
<dbReference type="Proteomes" id="UP000019464">
    <property type="component" value="Unassembled WGS sequence"/>
</dbReference>
<evidence type="ECO:0000256" key="2">
    <source>
        <dbReference type="ARBA" id="ARBA00004713"/>
    </source>
</evidence>
<evidence type="ECO:0000256" key="3">
    <source>
        <dbReference type="ARBA" id="ARBA00006380"/>
    </source>
</evidence>
<gene>
    <name evidence="16" type="primary">waaA</name>
    <name evidence="16" type="ORF">D791_00606</name>
</gene>
<dbReference type="EMBL" id="AONB01000002">
    <property type="protein sequence ID" value="EXJ12361.1"/>
    <property type="molecule type" value="Genomic_DNA"/>
</dbReference>
<evidence type="ECO:0000256" key="13">
    <source>
        <dbReference type="RuleBase" id="RU365103"/>
    </source>
</evidence>
<dbReference type="GO" id="GO:0005886">
    <property type="term" value="C:plasma membrane"/>
    <property type="evidence" value="ECO:0007669"/>
    <property type="project" value="UniProtKB-SubCell"/>
</dbReference>
<evidence type="ECO:0000256" key="9">
    <source>
        <dbReference type="ARBA" id="ARBA00031445"/>
    </source>
</evidence>
<comment type="pathway">
    <text evidence="2 13">Bacterial outer membrane biogenesis; LPS core biosynthesis.</text>
</comment>
<protein>
    <recommendedName>
        <fullName evidence="5 13">3-deoxy-D-manno-octulosonic acid transferase</fullName>
        <shortName evidence="13">Kdo transferase</shortName>
        <ecNumber evidence="4 13">2.4.99.12</ecNumber>
    </recommendedName>
    <alternativeName>
        <fullName evidence="9 13">Lipid IV(A) 3-deoxy-D-manno-octulosonic acid transferase</fullName>
    </alternativeName>
</protein>
<dbReference type="Gene3D" id="3.40.50.11720">
    <property type="entry name" value="3-Deoxy-D-manno-octulosonic-acid transferase, N-terminal domain"/>
    <property type="match status" value="1"/>
</dbReference>
<dbReference type="Gene3D" id="3.40.50.2000">
    <property type="entry name" value="Glycogen Phosphorylase B"/>
    <property type="match status" value="1"/>
</dbReference>
<evidence type="ECO:0000256" key="8">
    <source>
        <dbReference type="ARBA" id="ARBA00022968"/>
    </source>
</evidence>
<dbReference type="STRING" id="1229521.D791_00606"/>
<evidence type="ECO:0000259" key="14">
    <source>
        <dbReference type="Pfam" id="PF00534"/>
    </source>
</evidence>
<feature type="domain" description="Glycosyl transferase family 1" evidence="14">
    <location>
        <begin position="301"/>
        <end position="400"/>
    </location>
</feature>
<comment type="function">
    <text evidence="13">Involved in lipopolysaccharide (LPS) biosynthesis. Catalyzes the transfer of 3-deoxy-D-manno-octulosonate (Kdo) residue(s) from CMP-Kdo to lipid IV(A), the tetraacyldisaccharide-1,4'-bisphosphate precursor of lipid A.</text>
</comment>
<evidence type="ECO:0000259" key="15">
    <source>
        <dbReference type="Pfam" id="PF04413"/>
    </source>
</evidence>
<evidence type="ECO:0000313" key="17">
    <source>
        <dbReference type="Proteomes" id="UP000019464"/>
    </source>
</evidence>
<keyword evidence="6" id="KW-0472">Membrane</keyword>
<comment type="subcellular location">
    <subcellularLocation>
        <location evidence="1">Cell inner membrane</location>
        <topology evidence="1">Single-pass membrane protein</topology>
        <orientation evidence="1">Cytoplasmic side</orientation>
    </subcellularLocation>
    <subcellularLocation>
        <location evidence="13">Cell membrane</location>
    </subcellularLocation>
</comment>
<accession>W9V636</accession>
<feature type="site" description="Transition state stabilizer" evidence="12">
    <location>
        <position position="131"/>
    </location>
</feature>
<dbReference type="GO" id="GO:0043842">
    <property type="term" value="F:Kdo transferase activity"/>
    <property type="evidence" value="ECO:0007669"/>
    <property type="project" value="UniProtKB-EC"/>
</dbReference>
<dbReference type="RefSeq" id="WP_036507580.1">
    <property type="nucleotide sequence ID" value="NZ_AONB01000002.1"/>
</dbReference>
<evidence type="ECO:0000256" key="7">
    <source>
        <dbReference type="ARBA" id="ARBA00022679"/>
    </source>
</evidence>
<keyword evidence="17" id="KW-1185">Reference proteome</keyword>
<dbReference type="NCBIfam" id="NF004388">
    <property type="entry name" value="PRK05749.1-4"/>
    <property type="match status" value="1"/>
</dbReference>
<dbReference type="EC" id="2.4.99.12" evidence="4 13"/>
<dbReference type="PANTHER" id="PTHR42755:SF1">
    <property type="entry name" value="3-DEOXY-D-MANNO-OCTULOSONIC ACID TRANSFERASE, MITOCHONDRIAL-RELATED"/>
    <property type="match status" value="1"/>
</dbReference>
<dbReference type="PATRIC" id="fig|1229521.3.peg.619"/>
<feature type="active site" description="Proton acceptor" evidence="11">
    <location>
        <position position="61"/>
    </location>
</feature>
<comment type="caution">
    <text evidence="16">The sequence shown here is derived from an EMBL/GenBank/DDBJ whole genome shotgun (WGS) entry which is preliminary data.</text>
</comment>
<dbReference type="InterPro" id="IPR007507">
    <property type="entry name" value="Glycos_transf_N"/>
</dbReference>
<evidence type="ECO:0000256" key="12">
    <source>
        <dbReference type="PIRSR" id="PIRSR639901-2"/>
    </source>
</evidence>
<dbReference type="GO" id="GO:0009244">
    <property type="term" value="P:lipopolysaccharide core region biosynthetic process"/>
    <property type="evidence" value="ECO:0007669"/>
    <property type="project" value="UniProtKB-UniRule"/>
</dbReference>
<keyword evidence="13" id="KW-1003">Cell membrane</keyword>
<dbReference type="FunFam" id="3.40.50.2000:FF:000032">
    <property type="entry name" value="3-deoxy-D-manno-octulosonic acid transferase"/>
    <property type="match status" value="1"/>
</dbReference>
<keyword evidence="13" id="KW-0448">Lipopolysaccharide biosynthesis</keyword>
<evidence type="ECO:0000256" key="4">
    <source>
        <dbReference type="ARBA" id="ARBA00012621"/>
    </source>
</evidence>
<dbReference type="InterPro" id="IPR039901">
    <property type="entry name" value="Kdotransferase"/>
</dbReference>
<dbReference type="PANTHER" id="PTHR42755">
    <property type="entry name" value="3-DEOXY-MANNO-OCTULOSONATE CYTIDYLYLTRANSFERASE"/>
    <property type="match status" value="1"/>
</dbReference>
<evidence type="ECO:0000256" key="6">
    <source>
        <dbReference type="ARBA" id="ARBA00022519"/>
    </source>
</evidence>
<comment type="catalytic activity">
    <reaction evidence="10 13">
        <text>lipid IVA (E. coli) + CMP-3-deoxy-beta-D-manno-octulosonate = alpha-Kdo-(2-&gt;6)-lipid IVA (E. coli) + CMP + H(+)</text>
        <dbReference type="Rhea" id="RHEA:28066"/>
        <dbReference type="ChEBI" id="CHEBI:15378"/>
        <dbReference type="ChEBI" id="CHEBI:58603"/>
        <dbReference type="ChEBI" id="CHEBI:60364"/>
        <dbReference type="ChEBI" id="CHEBI:60377"/>
        <dbReference type="ChEBI" id="CHEBI:85987"/>
        <dbReference type="EC" id="2.4.99.12"/>
    </reaction>
</comment>
<keyword evidence="8" id="KW-0735">Signal-anchor</keyword>
<evidence type="ECO:0000256" key="5">
    <source>
        <dbReference type="ARBA" id="ARBA00019077"/>
    </source>
</evidence>
<dbReference type="Pfam" id="PF04413">
    <property type="entry name" value="Glycos_transf_N"/>
    <property type="match status" value="1"/>
</dbReference>
<proteinExistence type="inferred from homology"/>
<dbReference type="InterPro" id="IPR001296">
    <property type="entry name" value="Glyco_trans_1"/>
</dbReference>
<dbReference type="AlphaFoldDB" id="W9V636"/>
<keyword evidence="7 13" id="KW-0808">Transferase</keyword>
<keyword evidence="16" id="KW-0328">Glycosyltransferase</keyword>
<dbReference type="Pfam" id="PF00534">
    <property type="entry name" value="Glycos_transf_1"/>
    <property type="match status" value="1"/>
</dbReference>
<dbReference type="InterPro" id="IPR038107">
    <property type="entry name" value="Glycos_transf_N_sf"/>
</dbReference>
<feature type="domain" description="3-deoxy-D-manno-octulosonic-acid transferase N-terminal" evidence="15">
    <location>
        <begin position="33"/>
        <end position="212"/>
    </location>
</feature>
<sequence length="425" mass="47896">MARFFYNLILHLLLPAILFKLWLRARKAPAYAHRWTERLGKVHFPAYDQSPIWIHAVSVGEVQAIATFVKDCLREHPSTPIVITTMTPTGAERVQALFGDQVTHRYCPYDFPWAMRHFVQALKPQLCLIVETELWPNLLHACQVSMIPVILANARLSERSAKGYAKFKGLTQSMLDRITHIAVQNHDDAERFAKLGAHPDRMSIIGSIKFDVDIDPEWSHKATQYKQAWGTERPVILAASTHDDEEAQLLGTFESLRPRYPDLLLLIAPRHPERFNACAELCEHTALKWRRLSEHSLIDASTQVFLIDRLGELMPFCSAADIVFVGGSLVERGGHNPLEPAMLGKPVIIGPHTFNFALITKELANQGGLVQVPDQSALGKALEHWLDNKHQQLHAGQQARAYVEQHQGALDKLKTLAYAYLSSNA</sequence>
<dbReference type="GO" id="GO:0009245">
    <property type="term" value="P:lipid A biosynthetic process"/>
    <property type="evidence" value="ECO:0007669"/>
    <property type="project" value="TreeGrafter"/>
</dbReference>
<evidence type="ECO:0000256" key="11">
    <source>
        <dbReference type="PIRSR" id="PIRSR639901-1"/>
    </source>
</evidence>
<evidence type="ECO:0000313" key="16">
    <source>
        <dbReference type="EMBL" id="EXJ12361.1"/>
    </source>
</evidence>
<organism evidence="16 17">
    <name type="scientific">Nitrincola nitratireducens</name>
    <dbReference type="NCBI Taxonomy" id="1229521"/>
    <lineage>
        <taxon>Bacteria</taxon>
        <taxon>Pseudomonadati</taxon>
        <taxon>Pseudomonadota</taxon>
        <taxon>Gammaproteobacteria</taxon>
        <taxon>Oceanospirillales</taxon>
        <taxon>Oceanospirillaceae</taxon>
        <taxon>Nitrincola</taxon>
    </lineage>
</organism>
<dbReference type="FunFam" id="3.40.50.11720:FF:000001">
    <property type="entry name" value="3-deoxy-D-manno-octulosonic acid transferase"/>
    <property type="match status" value="1"/>
</dbReference>
<name>W9V636_9GAMM</name>
<comment type="similarity">
    <text evidence="3">Belongs to the glycosyltransferase group 1 family. Glycosyltransferase 30 subfamily.</text>
</comment>
<dbReference type="OrthoDB" id="9789797at2"/>
<reference evidence="17" key="1">
    <citation type="submission" date="2012-11" db="EMBL/GenBank/DDBJ databases">
        <authorList>
            <person name="Singh A."/>
            <person name="Pinnaka A.K."/>
            <person name="Vaidya B."/>
        </authorList>
    </citation>
    <scope>NUCLEOTIDE SEQUENCE [LARGE SCALE GENOMIC DNA]</scope>
    <source>
        <strain evidence="17">AK23</strain>
    </source>
</reference>
<dbReference type="SUPFAM" id="SSF53756">
    <property type="entry name" value="UDP-Glycosyltransferase/glycogen phosphorylase"/>
    <property type="match status" value="1"/>
</dbReference>
<dbReference type="UniPathway" id="UPA00958"/>
<reference evidence="16 17" key="2">
    <citation type="journal article" date="2015" name="Syst. Appl. Microbiol.">
        <title>Nitrincola nitratireducens sp. nov. isolated from a haloalkaline crater lake.</title>
        <authorList>
            <person name="Singh A."/>
            <person name="Vaidya B."/>
            <person name="Tanuku N.R."/>
            <person name="Pinnaka A.K."/>
        </authorList>
    </citation>
    <scope>NUCLEOTIDE SEQUENCE [LARGE SCALE GENOMIC DNA]</scope>
    <source>
        <strain evidence="16 17">AK23</strain>
    </source>
</reference>
<keyword evidence="6" id="KW-0997">Cell inner membrane</keyword>
<evidence type="ECO:0000256" key="1">
    <source>
        <dbReference type="ARBA" id="ARBA00004388"/>
    </source>
</evidence>
<keyword evidence="8" id="KW-0812">Transmembrane</keyword>